<dbReference type="Gene3D" id="1.25.40.1040">
    <property type="match status" value="1"/>
</dbReference>
<evidence type="ECO:0000313" key="5">
    <source>
        <dbReference type="EMBL" id="KAJ8474606.1"/>
    </source>
</evidence>
<keyword evidence="6" id="KW-1185">Reference proteome</keyword>
<dbReference type="AlphaFoldDB" id="A0AAD7X9H0"/>
<evidence type="ECO:0000313" key="6">
    <source>
        <dbReference type="Proteomes" id="UP001215151"/>
    </source>
</evidence>
<keyword evidence="1" id="KW-0677">Repeat</keyword>
<dbReference type="Pfam" id="PF12569">
    <property type="entry name" value="NatA_aux_su"/>
    <property type="match status" value="1"/>
</dbReference>
<feature type="compositionally biased region" description="Basic and acidic residues" evidence="4">
    <location>
        <begin position="624"/>
        <end position="636"/>
    </location>
</feature>
<accession>A0AAD7X9H0</accession>
<dbReference type="PANTHER" id="PTHR22767">
    <property type="entry name" value="N-TERMINAL ACETYLTRANSFERASE-RELATED"/>
    <property type="match status" value="1"/>
</dbReference>
<evidence type="ECO:0000256" key="1">
    <source>
        <dbReference type="ARBA" id="ARBA00022737"/>
    </source>
</evidence>
<dbReference type="PANTHER" id="PTHR22767:SF2">
    <property type="entry name" value="N(ALPHA)-ACETYLTRANSFERASE 15_16, ISOFORM A"/>
    <property type="match status" value="1"/>
</dbReference>
<evidence type="ECO:0000256" key="3">
    <source>
        <dbReference type="PROSITE-ProRule" id="PRU00339"/>
    </source>
</evidence>
<feature type="region of interest" description="Disordered" evidence="4">
    <location>
        <begin position="585"/>
        <end position="644"/>
    </location>
</feature>
<dbReference type="Pfam" id="PF13181">
    <property type="entry name" value="TPR_8"/>
    <property type="match status" value="1"/>
</dbReference>
<dbReference type="PROSITE" id="PS50005">
    <property type="entry name" value="TPR"/>
    <property type="match status" value="1"/>
</dbReference>
<dbReference type="SMART" id="SM00028">
    <property type="entry name" value="TPR"/>
    <property type="match status" value="5"/>
</dbReference>
<keyword evidence="2 3" id="KW-0802">TPR repeat</keyword>
<comment type="caution">
    <text evidence="5">The sequence shown here is derived from an EMBL/GenBank/DDBJ whole genome shotgun (WGS) entry which is preliminary data.</text>
</comment>
<dbReference type="InterPro" id="IPR021183">
    <property type="entry name" value="NatA_aux_su"/>
</dbReference>
<dbReference type="GO" id="GO:0031415">
    <property type="term" value="C:NatA complex"/>
    <property type="evidence" value="ECO:0007669"/>
    <property type="project" value="TreeGrafter"/>
</dbReference>
<dbReference type="Proteomes" id="UP001215151">
    <property type="component" value="Unassembled WGS sequence"/>
</dbReference>
<sequence length="868" mass="98064">MPPAGIPPSRALPLKESGLFKEVLHYYEDRQLKKGLKTADTILKKFPNHGETLCMKGLILTHMGRREEGLELVKQGIRYDLTSHICWHVFGLIQKGQKNYEEALKSYTQALKFDKDNINILRDAAHLQTQLRHYDALVETRHTLLRLRPQLRQNWIALAVAYTLIGNLTEAKHVLEQFERIVKNVPDYDVEMSEVLLYHVRILEDLGEDTEALALLDSSAKSRMIVDRVAIMEHRARILSKLGKPEAQEAWQGLLEQNPDCYDYYKGFLSNRGVDLDAITDENRAQALEIMNDFSEQFRRAAAPRRIALTVATGDKFKELFEPYLRSRLAKGIPSVFTDLKALYRDPSKRETIESVAHALLDSLTHAPDAPCPSSIDPTMYIWTLYFLAQHHSHLGRHDRALALLDTALTHTPTLPELYMFRGRVLKRAGDPYGAARWMDQARLLDLQDRFLNARCGKYRLRAGLIDEAGEVFGLFTKKDAPSPAQDLEDMQSLLYLTEEADAQLRIGNYAMALKKYVAIQKVFDDFEDDQFDFHGYSVRKFTINIYLNMLKWEDTLRSHPAYVHAAIGASRILVQLHDNPSLATKAASESHLSEAEKKAKKKAKKAEKKVQEESKKAGGNSTNEDKGLEATPPKDDDPDGMKLLQSSEPLERAAKLLKPLSSLAKDNIQAWIAIYDVAVRRNVLRTEKYLQALQALNQAHRLDADSPELHIRVVDFKRRWSSLSDSEKPSETVAKVVASSLPTLCPDEVSLEQFNAQYLQRYSARGDAVLAAAKASRLLGAPREEVEAAVFNALNADVVLDLETAVAIHAFLSEIQSSREDEFRAACKEKFPLSTLFAARSELLALRKSAVQKEAAEANEEKEEVVS</sequence>
<dbReference type="Gene3D" id="1.25.40.1010">
    <property type="match status" value="1"/>
</dbReference>
<feature type="compositionally biased region" description="Basic residues" evidence="4">
    <location>
        <begin position="599"/>
        <end position="608"/>
    </location>
</feature>
<evidence type="ECO:0000256" key="2">
    <source>
        <dbReference type="ARBA" id="ARBA00022803"/>
    </source>
</evidence>
<dbReference type="InterPro" id="IPR011990">
    <property type="entry name" value="TPR-like_helical_dom_sf"/>
</dbReference>
<dbReference type="InterPro" id="IPR019734">
    <property type="entry name" value="TPR_rpt"/>
</dbReference>
<name>A0AAD7X9H0_9APHY</name>
<reference evidence="5" key="1">
    <citation type="submission" date="2022-11" db="EMBL/GenBank/DDBJ databases">
        <title>Genome Sequence of Cubamyces cubensis.</title>
        <authorList>
            <person name="Buettner E."/>
        </authorList>
    </citation>
    <scope>NUCLEOTIDE SEQUENCE</scope>
    <source>
        <strain evidence="5">MPL-01</strain>
    </source>
</reference>
<proteinExistence type="predicted"/>
<dbReference type="PIRSF" id="PIRSF000422">
    <property type="entry name" value="N-terminal-AcTrfase-A_aux_su"/>
    <property type="match status" value="1"/>
</dbReference>
<dbReference type="SUPFAM" id="SSF48452">
    <property type="entry name" value="TPR-like"/>
    <property type="match status" value="2"/>
</dbReference>
<gene>
    <name evidence="5" type="ORF">ONZ51_g7097</name>
</gene>
<protein>
    <recommendedName>
        <fullName evidence="7">N-alpha-acetyltransferase 16, NatA auxiliary subunit</fullName>
    </recommendedName>
</protein>
<evidence type="ECO:0000256" key="4">
    <source>
        <dbReference type="SAM" id="MobiDB-lite"/>
    </source>
</evidence>
<organism evidence="5 6">
    <name type="scientific">Trametes cubensis</name>
    <dbReference type="NCBI Taxonomy" id="1111947"/>
    <lineage>
        <taxon>Eukaryota</taxon>
        <taxon>Fungi</taxon>
        <taxon>Dikarya</taxon>
        <taxon>Basidiomycota</taxon>
        <taxon>Agaricomycotina</taxon>
        <taxon>Agaricomycetes</taxon>
        <taxon>Polyporales</taxon>
        <taxon>Polyporaceae</taxon>
        <taxon>Trametes</taxon>
    </lineage>
</organism>
<dbReference type="EMBL" id="JAPEVG010000183">
    <property type="protein sequence ID" value="KAJ8474606.1"/>
    <property type="molecule type" value="Genomic_DNA"/>
</dbReference>
<evidence type="ECO:0008006" key="7">
    <source>
        <dbReference type="Google" id="ProtNLM"/>
    </source>
</evidence>
<feature type="repeat" description="TPR" evidence="3">
    <location>
        <begin position="84"/>
        <end position="117"/>
    </location>
</feature>
<dbReference type="FunFam" id="1.25.40.1040:FF:000003">
    <property type="entry name" value="N-terminal acetyltransferase A, auxiliary subunit"/>
    <property type="match status" value="1"/>
</dbReference>